<evidence type="ECO:0000256" key="3">
    <source>
        <dbReference type="ARBA" id="ARBA00008661"/>
    </source>
</evidence>
<dbReference type="Gene3D" id="2.60.120.200">
    <property type="match status" value="1"/>
</dbReference>
<dbReference type="FunFam" id="3.90.550.50:FF:000005">
    <property type="entry name" value="Hydroxyproline O-galactosyltransferase"/>
    <property type="match status" value="1"/>
</dbReference>
<keyword evidence="11" id="KW-0464">Manganese</keyword>
<evidence type="ECO:0000256" key="5">
    <source>
        <dbReference type="ARBA" id="ARBA00022679"/>
    </source>
</evidence>
<evidence type="ECO:0000256" key="11">
    <source>
        <dbReference type="ARBA" id="ARBA00023211"/>
    </source>
</evidence>
<dbReference type="InterPro" id="IPR001079">
    <property type="entry name" value="Galectin_CRD"/>
</dbReference>
<dbReference type="InterPro" id="IPR013320">
    <property type="entry name" value="ConA-like_dom_sf"/>
</dbReference>
<dbReference type="EnsemblPlants" id="Pp3c2_8470V3.3">
    <property type="protein sequence ID" value="Pp3c2_8470V3.3"/>
    <property type="gene ID" value="Pp3c2_8470"/>
</dbReference>
<evidence type="ECO:0000256" key="7">
    <source>
        <dbReference type="ARBA" id="ARBA00022968"/>
    </source>
</evidence>
<dbReference type="Pfam" id="PF00337">
    <property type="entry name" value="Gal-bind_lectin"/>
    <property type="match status" value="1"/>
</dbReference>
<dbReference type="GO" id="GO:1990714">
    <property type="term" value="F:hydroxyproline O-galactosyltransferase activity"/>
    <property type="evidence" value="ECO:0000318"/>
    <property type="project" value="GO_Central"/>
</dbReference>
<keyword evidence="10 13" id="KW-0472">Membrane</keyword>
<dbReference type="Gramene" id="Pp3c2_8470V3.2">
    <property type="protein sequence ID" value="Pp3c2_8470V3.2"/>
    <property type="gene ID" value="Pp3c2_8470"/>
</dbReference>
<evidence type="ECO:0000256" key="10">
    <source>
        <dbReference type="ARBA" id="ARBA00023136"/>
    </source>
</evidence>
<evidence type="ECO:0000256" key="6">
    <source>
        <dbReference type="ARBA" id="ARBA00022692"/>
    </source>
</evidence>
<keyword evidence="9" id="KW-0333">Golgi apparatus</keyword>
<dbReference type="PaxDb" id="3218-PP1S237_65V6.1"/>
<name>A0A2K1L0P3_PHYPA</name>
<feature type="domain" description="Galectin" evidence="14">
    <location>
        <begin position="194"/>
        <end position="405"/>
    </location>
</feature>
<dbReference type="STRING" id="3218.A0A2K1L0P3"/>
<proteinExistence type="inferred from homology"/>
<evidence type="ECO:0000256" key="8">
    <source>
        <dbReference type="ARBA" id="ARBA00022989"/>
    </source>
</evidence>
<dbReference type="RefSeq" id="XP_024361544.1">
    <property type="nucleotide sequence ID" value="XM_024505776.2"/>
</dbReference>
<feature type="transmembrane region" description="Helical" evidence="13">
    <location>
        <begin position="20"/>
        <end position="39"/>
    </location>
</feature>
<accession>A0A2K1L0P3</accession>
<organism evidence="15">
    <name type="scientific">Physcomitrium patens</name>
    <name type="common">Spreading-leaved earth moss</name>
    <name type="synonym">Physcomitrella patens</name>
    <dbReference type="NCBI Taxonomy" id="3218"/>
    <lineage>
        <taxon>Eukaryota</taxon>
        <taxon>Viridiplantae</taxon>
        <taxon>Streptophyta</taxon>
        <taxon>Embryophyta</taxon>
        <taxon>Bryophyta</taxon>
        <taxon>Bryophytina</taxon>
        <taxon>Bryopsida</taxon>
        <taxon>Funariidae</taxon>
        <taxon>Funariales</taxon>
        <taxon>Funariaceae</taxon>
        <taxon>Physcomitrium</taxon>
    </lineage>
</organism>
<protein>
    <recommendedName>
        <fullName evidence="14">Galectin domain-containing protein</fullName>
    </recommendedName>
</protein>
<evidence type="ECO:0000256" key="9">
    <source>
        <dbReference type="ARBA" id="ARBA00023034"/>
    </source>
</evidence>
<dbReference type="SMART" id="SM00908">
    <property type="entry name" value="Gal-bind_lectin"/>
    <property type="match status" value="1"/>
</dbReference>
<dbReference type="Gramene" id="Pp3c2_8470V3.3">
    <property type="protein sequence ID" value="Pp3c2_8470V3.3"/>
    <property type="gene ID" value="Pp3c2_8470"/>
</dbReference>
<dbReference type="InterPro" id="IPR002659">
    <property type="entry name" value="Glyco_trans_31"/>
</dbReference>
<evidence type="ECO:0000256" key="2">
    <source>
        <dbReference type="ARBA" id="ARBA00004922"/>
    </source>
</evidence>
<dbReference type="EnsemblPlants" id="Pp3c2_8470V3.2">
    <property type="protein sequence ID" value="Pp3c2_8470V3.2"/>
    <property type="gene ID" value="Pp3c2_8470"/>
</dbReference>
<dbReference type="GO" id="GO:0000139">
    <property type="term" value="C:Golgi membrane"/>
    <property type="evidence" value="ECO:0000318"/>
    <property type="project" value="GO_Central"/>
</dbReference>
<dbReference type="PROSITE" id="PS51304">
    <property type="entry name" value="GALECTIN"/>
    <property type="match status" value="1"/>
</dbReference>
<dbReference type="GO" id="GO:1901137">
    <property type="term" value="P:carbohydrate derivative biosynthetic process"/>
    <property type="evidence" value="ECO:0007669"/>
    <property type="project" value="UniProtKB-ARBA"/>
</dbReference>
<keyword evidence="7" id="KW-0735">Signal-anchor</keyword>
<dbReference type="AlphaFoldDB" id="A0A2K1L0P3"/>
<evidence type="ECO:0000313" key="17">
    <source>
        <dbReference type="Proteomes" id="UP000006727"/>
    </source>
</evidence>
<evidence type="ECO:0000256" key="1">
    <source>
        <dbReference type="ARBA" id="ARBA00004323"/>
    </source>
</evidence>
<reference evidence="15 17" key="2">
    <citation type="journal article" date="2018" name="Plant J.">
        <title>The Physcomitrella patens chromosome-scale assembly reveals moss genome structure and evolution.</title>
        <authorList>
            <person name="Lang D."/>
            <person name="Ullrich K.K."/>
            <person name="Murat F."/>
            <person name="Fuchs J."/>
            <person name="Jenkins J."/>
            <person name="Haas F.B."/>
            <person name="Piednoel M."/>
            <person name="Gundlach H."/>
            <person name="Van Bel M."/>
            <person name="Meyberg R."/>
            <person name="Vives C."/>
            <person name="Morata J."/>
            <person name="Symeonidi A."/>
            <person name="Hiss M."/>
            <person name="Muchero W."/>
            <person name="Kamisugi Y."/>
            <person name="Saleh O."/>
            <person name="Blanc G."/>
            <person name="Decker E.L."/>
            <person name="van Gessel N."/>
            <person name="Grimwood J."/>
            <person name="Hayes R.D."/>
            <person name="Graham S.W."/>
            <person name="Gunter L.E."/>
            <person name="McDaniel S.F."/>
            <person name="Hoernstein S.N.W."/>
            <person name="Larsson A."/>
            <person name="Li F.W."/>
            <person name="Perroud P.F."/>
            <person name="Phillips J."/>
            <person name="Ranjan P."/>
            <person name="Rokshar D.S."/>
            <person name="Rothfels C.J."/>
            <person name="Schneider L."/>
            <person name="Shu S."/>
            <person name="Stevenson D.W."/>
            <person name="Thummler F."/>
            <person name="Tillich M."/>
            <person name="Villarreal Aguilar J.C."/>
            <person name="Widiez T."/>
            <person name="Wong G.K."/>
            <person name="Wymore A."/>
            <person name="Zhang Y."/>
            <person name="Zimmer A.D."/>
            <person name="Quatrano R.S."/>
            <person name="Mayer K.F.X."/>
            <person name="Goodstein D."/>
            <person name="Casacuberta J.M."/>
            <person name="Vandepoele K."/>
            <person name="Reski R."/>
            <person name="Cuming A.C."/>
            <person name="Tuskan G.A."/>
            <person name="Maumus F."/>
            <person name="Salse J."/>
            <person name="Schmutz J."/>
            <person name="Rensing S.A."/>
        </authorList>
    </citation>
    <scope>NUCLEOTIDE SEQUENCE [LARGE SCALE GENOMIC DNA]</scope>
    <source>
        <strain evidence="16 17">cv. Gransden 2004</strain>
    </source>
</reference>
<feature type="region of interest" description="Disordered" evidence="12">
    <location>
        <begin position="68"/>
        <end position="97"/>
    </location>
</feature>
<dbReference type="Gene3D" id="3.90.550.50">
    <property type="match status" value="1"/>
</dbReference>
<evidence type="ECO:0000313" key="15">
    <source>
        <dbReference type="EMBL" id="PNR59593.1"/>
    </source>
</evidence>
<comment type="pathway">
    <text evidence="2">Protein modification; protein glycosylation.</text>
</comment>
<gene>
    <name evidence="16" type="primary">LOC112275396</name>
    <name evidence="15" type="ORF">PHYPA_002384</name>
</gene>
<keyword evidence="17" id="KW-1185">Reference proteome</keyword>
<keyword evidence="8 13" id="KW-1133">Transmembrane helix</keyword>
<evidence type="ECO:0000259" key="14">
    <source>
        <dbReference type="PROSITE" id="PS51304"/>
    </source>
</evidence>
<dbReference type="SUPFAM" id="SSF49899">
    <property type="entry name" value="Concanavalin A-like lectins/glucanases"/>
    <property type="match status" value="1"/>
</dbReference>
<dbReference type="Gramene" id="Pp3c2_8470V3.1">
    <property type="protein sequence ID" value="Pp3c2_8470V3.1"/>
    <property type="gene ID" value="Pp3c2_8470"/>
</dbReference>
<dbReference type="EnsemblPlants" id="Pp3c2_8470V3.1">
    <property type="protein sequence ID" value="Pp3c2_8470V3.1"/>
    <property type="gene ID" value="Pp3c2_8470"/>
</dbReference>
<comment type="similarity">
    <text evidence="3">Belongs to the glycosyltransferase 31 family.</text>
</comment>
<keyword evidence="4" id="KW-0328">Glycosyltransferase</keyword>
<evidence type="ECO:0000256" key="13">
    <source>
        <dbReference type="SAM" id="Phobius"/>
    </source>
</evidence>
<dbReference type="CDD" id="cd00070">
    <property type="entry name" value="GLECT"/>
    <property type="match status" value="1"/>
</dbReference>
<dbReference type="GeneID" id="112275396"/>
<dbReference type="EMBL" id="ABEU02000002">
    <property type="protein sequence ID" value="PNR59593.1"/>
    <property type="molecule type" value="Genomic_DNA"/>
</dbReference>
<reference evidence="16" key="3">
    <citation type="submission" date="2020-12" db="UniProtKB">
        <authorList>
            <consortium name="EnsemblPlants"/>
        </authorList>
    </citation>
    <scope>IDENTIFICATION</scope>
</reference>
<dbReference type="PANTHER" id="PTHR11214:SF286">
    <property type="entry name" value="HYDROXYPROLINE O-GALACTOSYLTRANSFERASE GALT4"/>
    <property type="match status" value="1"/>
</dbReference>
<dbReference type="OrthoDB" id="2139606at2759"/>
<keyword evidence="5" id="KW-0808">Transferase</keyword>
<reference evidence="15 17" key="1">
    <citation type="journal article" date="2008" name="Science">
        <title>The Physcomitrella genome reveals evolutionary insights into the conquest of land by plants.</title>
        <authorList>
            <person name="Rensing S."/>
            <person name="Lang D."/>
            <person name="Zimmer A."/>
            <person name="Terry A."/>
            <person name="Salamov A."/>
            <person name="Shapiro H."/>
            <person name="Nishiyama T."/>
            <person name="Perroud P.-F."/>
            <person name="Lindquist E."/>
            <person name="Kamisugi Y."/>
            <person name="Tanahashi T."/>
            <person name="Sakakibara K."/>
            <person name="Fujita T."/>
            <person name="Oishi K."/>
            <person name="Shin-I T."/>
            <person name="Kuroki Y."/>
            <person name="Toyoda A."/>
            <person name="Suzuki Y."/>
            <person name="Hashimoto A."/>
            <person name="Yamaguchi K."/>
            <person name="Sugano A."/>
            <person name="Kohara Y."/>
            <person name="Fujiyama A."/>
            <person name="Anterola A."/>
            <person name="Aoki S."/>
            <person name="Ashton N."/>
            <person name="Barbazuk W.B."/>
            <person name="Barker E."/>
            <person name="Bennetzen J."/>
            <person name="Bezanilla M."/>
            <person name="Blankenship R."/>
            <person name="Cho S.H."/>
            <person name="Dutcher S."/>
            <person name="Estelle M."/>
            <person name="Fawcett J.A."/>
            <person name="Gundlach H."/>
            <person name="Hanada K."/>
            <person name="Heyl A."/>
            <person name="Hicks K.A."/>
            <person name="Hugh J."/>
            <person name="Lohr M."/>
            <person name="Mayer K."/>
            <person name="Melkozernov A."/>
            <person name="Murata T."/>
            <person name="Nelson D."/>
            <person name="Pils B."/>
            <person name="Prigge M."/>
            <person name="Reiss B."/>
            <person name="Renner T."/>
            <person name="Rombauts S."/>
            <person name="Rushton P."/>
            <person name="Sanderfoot A."/>
            <person name="Schween G."/>
            <person name="Shiu S.-H."/>
            <person name="Stueber K."/>
            <person name="Theodoulou F.L."/>
            <person name="Tu H."/>
            <person name="Van de Peer Y."/>
            <person name="Verrier P.J."/>
            <person name="Waters E."/>
            <person name="Wood A."/>
            <person name="Yang L."/>
            <person name="Cove D."/>
            <person name="Cuming A."/>
            <person name="Hasebe M."/>
            <person name="Lucas S."/>
            <person name="Mishler D.B."/>
            <person name="Reski R."/>
            <person name="Grigoriev I."/>
            <person name="Quatrano R.S."/>
            <person name="Boore J.L."/>
        </authorList>
    </citation>
    <scope>NUCLEOTIDE SEQUENCE [LARGE SCALE GENOMIC DNA]</scope>
    <source>
        <strain evidence="16 17">cv. Gransden 2004</strain>
    </source>
</reference>
<evidence type="ECO:0000313" key="16">
    <source>
        <dbReference type="EnsemblPlants" id="Pp3c2_8470V3.1"/>
    </source>
</evidence>
<evidence type="ECO:0000256" key="12">
    <source>
        <dbReference type="SAM" id="MobiDB-lite"/>
    </source>
</evidence>
<evidence type="ECO:0000256" key="4">
    <source>
        <dbReference type="ARBA" id="ARBA00022676"/>
    </source>
</evidence>
<dbReference type="Pfam" id="PF01762">
    <property type="entry name" value="Galactosyl_T"/>
    <property type="match status" value="1"/>
</dbReference>
<sequence>MKRGVRPPGVGCTGRQRNNLIIVAIICLVFIAIFIPPFLEMNSLPDIDSPVYRLEGINFASHRRRYQEQDSRVSYSGYGQPDMPSTGDEDITKTPSKASQVLEKKVSSYLKKVTLETYSKEERRSPGNTTGDIVSLEDVIDRAWSAGAKAWEELEIAFRQGEHFSKKDNNANATADPCPASLFTTGKELDNLGRVFPLPCGLMFGSAITLIGKPREAHMEYKPPIARVGEGVSPYVMVSQFIMELQGLKVVKGEDPPRILHINPRLRGDWSWKPIIEHNTCYRNQWGPAHRCEGWQVPEYEETVDGLPKCEKWLRGDDKKPASTQKSWWLGRLVGHSDKETLEWEYPLSEGREFVLTIRAGVEGFHLTIDGRHISSFPYRAGYAMEEATGISVAGDVDVLSMTVTSLPLTHPSYYPELVLDSGDIWKAPPLPTGKIELFVGIMSSSNHFAERMAVRKTWFQSLVIQSSQAVARFFVALHANKDINLQLKKEADYYGDMIILPFIDRYDIVVLKTVEIFKFGVQNVTVSHVMKCDDDTFVRIDSVLEEIRTTSVGQGLYMGSMNEFHRPLRSGKWAVTVEEWPERIYPTYANGPGYILSEDIVHFIVEESKRNNLRLFKMEDVSVGIWVREYAKMKYVQYEHSVRFAQAGCIPNYLTAHYQSPRQMLCLWDKVLATNDGKCCTL</sequence>
<dbReference type="GO" id="GO:0030246">
    <property type="term" value="F:carbohydrate binding"/>
    <property type="evidence" value="ECO:0007669"/>
    <property type="project" value="InterPro"/>
</dbReference>
<keyword evidence="6 13" id="KW-0812">Transmembrane</keyword>
<dbReference type="Proteomes" id="UP000006727">
    <property type="component" value="Chromosome 2"/>
</dbReference>
<dbReference type="PANTHER" id="PTHR11214">
    <property type="entry name" value="BETA-1,3-N-ACETYLGLUCOSAMINYLTRANSFERASE"/>
    <property type="match status" value="1"/>
</dbReference>
<comment type="subcellular location">
    <subcellularLocation>
        <location evidence="1">Golgi apparatus membrane</location>
        <topology evidence="1">Single-pass type II membrane protein</topology>
    </subcellularLocation>
</comment>
<dbReference type="UniPathway" id="UPA00378"/>